<feature type="region of interest" description="Disordered" evidence="3">
    <location>
        <begin position="1"/>
        <end position="78"/>
    </location>
</feature>
<feature type="domain" description="FIIND" evidence="5">
    <location>
        <begin position="93"/>
        <end position="371"/>
    </location>
</feature>
<dbReference type="SUPFAM" id="SSF47986">
    <property type="entry name" value="DEATH domain"/>
    <property type="match status" value="1"/>
</dbReference>
<dbReference type="GO" id="GO:0006406">
    <property type="term" value="P:mRNA export from nucleus"/>
    <property type="evidence" value="ECO:0007669"/>
    <property type="project" value="TreeGrafter"/>
</dbReference>
<evidence type="ECO:0000256" key="1">
    <source>
        <dbReference type="ARBA" id="ARBA00004514"/>
    </source>
</evidence>
<comment type="subcellular location">
    <subcellularLocation>
        <location evidence="1">Cytoplasm</location>
        <location evidence="1">Cytosol</location>
    </subcellularLocation>
</comment>
<dbReference type="AlphaFoldDB" id="A0AAD8DGY6"/>
<reference evidence="6" key="1">
    <citation type="submission" date="2022-02" db="EMBL/GenBank/DDBJ databases">
        <title>Atlantic sturgeon de novo genome assembly.</title>
        <authorList>
            <person name="Stock M."/>
            <person name="Klopp C."/>
            <person name="Guiguen Y."/>
            <person name="Cabau C."/>
            <person name="Parinello H."/>
            <person name="Santidrian Yebra-Pimentel E."/>
            <person name="Kuhl H."/>
            <person name="Dirks R.P."/>
            <person name="Guessner J."/>
            <person name="Wuertz S."/>
            <person name="Du K."/>
            <person name="Schartl M."/>
        </authorList>
    </citation>
    <scope>NUCLEOTIDE SEQUENCE</scope>
    <source>
        <strain evidence="6">STURGEONOMICS-FGT-2020</strain>
        <tissue evidence="6">Whole blood</tissue>
    </source>
</reference>
<dbReference type="Pfam" id="PF13553">
    <property type="entry name" value="FIIND"/>
    <property type="match status" value="1"/>
</dbReference>
<dbReference type="EMBL" id="JAGXEW010000008">
    <property type="protein sequence ID" value="KAK1168472.1"/>
    <property type="molecule type" value="Genomic_DNA"/>
</dbReference>
<dbReference type="InterPro" id="IPR011029">
    <property type="entry name" value="DEATH-like_dom_sf"/>
</dbReference>
<evidence type="ECO:0000313" key="7">
    <source>
        <dbReference type="Proteomes" id="UP001230051"/>
    </source>
</evidence>
<dbReference type="GO" id="GO:0000445">
    <property type="term" value="C:THO complex part of transcription export complex"/>
    <property type="evidence" value="ECO:0007669"/>
    <property type="project" value="TreeGrafter"/>
</dbReference>
<dbReference type="InterPro" id="IPR021861">
    <property type="entry name" value="THO_THOC1"/>
</dbReference>
<feature type="compositionally biased region" description="Polar residues" evidence="3">
    <location>
        <begin position="402"/>
        <end position="413"/>
    </location>
</feature>
<sequence>MVADMTSFEDMKKLEASGDVSPSEQKDHIESEASTEESSEDEDSDESAAENELEKEEPNVGSFNSEHSADGESELSTPKSDFYIKPICEKCKARQNQSYEQVTPRNISKGRLLLILDNEGSYQCSVTGLMFEVSDKVKITYATLSWSKYGTYLKEPWKFVGPIFDVKCDPTILKAIHFPHSLCLGDHESDMKFGVLHIKDNAPVIESSSDHSTSHIKWNVTSLSPVGPIVQTSKRIEHHGVVLVYKVLDNHPSASFRVYLATNNNSDVKDIYKDVKQSNKKYIKIDKPPTCQKLLEEKKKYRLISEPEADITPEEIQFTLHAVRFKGYFEVYFEQPVSFKLSLVEADSDLTVWTTTLRECDWNTSNFKETAVKRAENGIKRKRSSSSEEENDNKKFRGADTTDGSRSNKSPSITEQQLMRIAKVFGKEWKQLGISYLNISKNDIDQIQEEDKEDLAMQKFNMLLEWKKKAKDNATIKDLYYSLHDPDVPYVVKKLLQDMMNEMEVEPVTFSGAL</sequence>
<keyword evidence="2" id="KW-0963">Cytoplasm</keyword>
<proteinExistence type="predicted"/>
<evidence type="ECO:0000259" key="4">
    <source>
        <dbReference type="PROSITE" id="PS50017"/>
    </source>
</evidence>
<feature type="compositionally biased region" description="Acidic residues" evidence="3">
    <location>
        <begin position="33"/>
        <end position="55"/>
    </location>
</feature>
<dbReference type="GO" id="GO:0005829">
    <property type="term" value="C:cytosol"/>
    <property type="evidence" value="ECO:0007669"/>
    <property type="project" value="UniProtKB-SubCell"/>
</dbReference>
<protein>
    <submittedName>
        <fullName evidence="6">NACHT, LRR and PYD domains-containing protein 1b allele 2 isoform X1</fullName>
    </submittedName>
</protein>
<evidence type="ECO:0000256" key="3">
    <source>
        <dbReference type="SAM" id="MobiDB-lite"/>
    </source>
</evidence>
<dbReference type="GO" id="GO:0007165">
    <property type="term" value="P:signal transduction"/>
    <property type="evidence" value="ECO:0007669"/>
    <property type="project" value="InterPro"/>
</dbReference>
<gene>
    <name evidence="6" type="primary">NLRP1</name>
    <name evidence="6" type="ORF">AOXY_G9249</name>
</gene>
<dbReference type="Pfam" id="PF23679">
    <property type="entry name" value="UPA-FIIND"/>
    <property type="match status" value="1"/>
</dbReference>
<keyword evidence="7" id="KW-1185">Reference proteome</keyword>
<dbReference type="PANTHER" id="PTHR13265">
    <property type="entry name" value="THO COMPLEX SUBUNIT 1"/>
    <property type="match status" value="1"/>
</dbReference>
<evidence type="ECO:0000313" key="6">
    <source>
        <dbReference type="EMBL" id="KAK1168472.1"/>
    </source>
</evidence>
<dbReference type="Proteomes" id="UP001230051">
    <property type="component" value="Unassembled WGS sequence"/>
</dbReference>
<feature type="domain" description="Death" evidence="4">
    <location>
        <begin position="414"/>
        <end position="499"/>
    </location>
</feature>
<dbReference type="PROSITE" id="PS50017">
    <property type="entry name" value="DEATH_DOMAIN"/>
    <property type="match status" value="1"/>
</dbReference>
<evidence type="ECO:0000256" key="2">
    <source>
        <dbReference type="ARBA" id="ARBA00022490"/>
    </source>
</evidence>
<dbReference type="FunFam" id="1.10.533.10:FF:000088">
    <property type="entry name" value="P53-induced death domain protein 1"/>
    <property type="match status" value="1"/>
</dbReference>
<dbReference type="Gene3D" id="1.10.533.10">
    <property type="entry name" value="Death Domain, Fas"/>
    <property type="match status" value="1"/>
</dbReference>
<dbReference type="PROSITE" id="PS51830">
    <property type="entry name" value="FIIND"/>
    <property type="match status" value="1"/>
</dbReference>
<dbReference type="PANTHER" id="PTHR13265:SF1">
    <property type="entry name" value="CASPASE RECRUITMENT DOMAIN-CONTAINING PROTEIN 8"/>
    <property type="match status" value="1"/>
</dbReference>
<dbReference type="InterPro" id="IPR025307">
    <property type="entry name" value="FIIND_dom"/>
</dbReference>
<dbReference type="SMART" id="SM00005">
    <property type="entry name" value="DEATH"/>
    <property type="match status" value="1"/>
</dbReference>
<dbReference type="Pfam" id="PF00531">
    <property type="entry name" value="Death"/>
    <property type="match status" value="1"/>
</dbReference>
<dbReference type="InterPro" id="IPR000488">
    <property type="entry name" value="Death_dom"/>
</dbReference>
<feature type="region of interest" description="Disordered" evidence="3">
    <location>
        <begin position="377"/>
        <end position="413"/>
    </location>
</feature>
<comment type="caution">
    <text evidence="6">The sequence shown here is derived from an EMBL/GenBank/DDBJ whole genome shotgun (WGS) entry which is preliminary data.</text>
</comment>
<evidence type="ECO:0000259" key="5">
    <source>
        <dbReference type="PROSITE" id="PS51830"/>
    </source>
</evidence>
<accession>A0AAD8DGY6</accession>
<name>A0AAD8DGY6_ACIOX</name>
<dbReference type="CDD" id="cd01670">
    <property type="entry name" value="Death"/>
    <property type="match status" value="1"/>
</dbReference>
<organism evidence="6 7">
    <name type="scientific">Acipenser oxyrinchus oxyrinchus</name>
    <dbReference type="NCBI Taxonomy" id="40147"/>
    <lineage>
        <taxon>Eukaryota</taxon>
        <taxon>Metazoa</taxon>
        <taxon>Chordata</taxon>
        <taxon>Craniata</taxon>
        <taxon>Vertebrata</taxon>
        <taxon>Euteleostomi</taxon>
        <taxon>Actinopterygii</taxon>
        <taxon>Chondrostei</taxon>
        <taxon>Acipenseriformes</taxon>
        <taxon>Acipenseridae</taxon>
        <taxon>Acipenser</taxon>
    </lineage>
</organism>